<accession>A0A443JG52</accession>
<dbReference type="Proteomes" id="UP000284476">
    <property type="component" value="Unassembled WGS sequence"/>
</dbReference>
<proteinExistence type="predicted"/>
<reference evidence="1 2" key="2">
    <citation type="submission" date="2019-01" db="EMBL/GenBank/DDBJ databases">
        <authorList>
            <person name="Li Y."/>
        </authorList>
    </citation>
    <scope>NUCLEOTIDE SEQUENCE [LARGE SCALE GENOMIC DNA]</scope>
    <source>
        <strain evidence="1 2">SK2B-1</strain>
    </source>
</reference>
<gene>
    <name evidence="1" type="ORF">D2T30_13725</name>
</gene>
<dbReference type="Pfam" id="PF20131">
    <property type="entry name" value="MC3"/>
    <property type="match status" value="1"/>
</dbReference>
<dbReference type="InterPro" id="IPR045390">
    <property type="entry name" value="ABC-3C_MC3"/>
</dbReference>
<evidence type="ECO:0000313" key="1">
    <source>
        <dbReference type="EMBL" id="RWR19566.1"/>
    </source>
</evidence>
<dbReference type="AlphaFoldDB" id="A0A443JG52"/>
<dbReference type="RefSeq" id="WP_128209323.1">
    <property type="nucleotide sequence ID" value="NZ_JBHRSO010000063.1"/>
</dbReference>
<organism evidence="1 2">
    <name type="scientific">Paenirhodobacter populi</name>
    <dbReference type="NCBI Taxonomy" id="2306993"/>
    <lineage>
        <taxon>Bacteria</taxon>
        <taxon>Pseudomonadati</taxon>
        <taxon>Pseudomonadota</taxon>
        <taxon>Alphaproteobacteria</taxon>
        <taxon>Rhodobacterales</taxon>
        <taxon>Rhodobacter group</taxon>
        <taxon>Paenirhodobacter</taxon>
    </lineage>
</organism>
<name>A0A443JG52_9RHOB</name>
<dbReference type="EMBL" id="SAUZ01000015">
    <property type="protein sequence ID" value="RWR19566.1"/>
    <property type="molecule type" value="Genomic_DNA"/>
</dbReference>
<comment type="caution">
    <text evidence="1">The sequence shown here is derived from an EMBL/GenBank/DDBJ whole genome shotgun (WGS) entry which is preliminary data.</text>
</comment>
<protein>
    <submittedName>
        <fullName evidence="1">Uncharacterized protein</fullName>
    </submittedName>
</protein>
<evidence type="ECO:0000313" key="2">
    <source>
        <dbReference type="Proteomes" id="UP000284476"/>
    </source>
</evidence>
<sequence>MTPERGHDYLSEVERVQNPALGAMLIWKYGRSFQAQLTAEPSDMLLAFLVLPLCLHRPTLDIVVGTQARSGLGKFCEKLSERREELFAIHERCLALKELSLNSLAFGERSGILAIEYETARLLALEVADPSLSERVKVQVKGAERLGIWFSALKTSEVFHALKVVA</sequence>
<reference evidence="1 2" key="1">
    <citation type="submission" date="2019-01" db="EMBL/GenBank/DDBJ databases">
        <title>Sinorhodobacter populi sp. nov. isolated from the symptomatic bark tissue of Populus euramericana canker.</title>
        <authorList>
            <person name="Xu G."/>
        </authorList>
    </citation>
    <scope>NUCLEOTIDE SEQUENCE [LARGE SCALE GENOMIC DNA]</scope>
    <source>
        <strain evidence="1 2">SK2B-1</strain>
    </source>
</reference>